<dbReference type="EMBL" id="WTPW01000460">
    <property type="protein sequence ID" value="KAF0508948.1"/>
    <property type="molecule type" value="Genomic_DNA"/>
</dbReference>
<dbReference type="AlphaFoldDB" id="A0A8H4EL91"/>
<proteinExistence type="predicted"/>
<reference evidence="1 2" key="1">
    <citation type="journal article" date="2019" name="Environ. Microbiol.">
        <title>At the nexus of three kingdoms: the genome of the mycorrhizal fungus Gigaspora margarita provides insights into plant, endobacterial and fungal interactions.</title>
        <authorList>
            <person name="Venice F."/>
            <person name="Ghignone S."/>
            <person name="Salvioli di Fossalunga A."/>
            <person name="Amselem J."/>
            <person name="Novero M."/>
            <person name="Xianan X."/>
            <person name="Sedzielewska Toro K."/>
            <person name="Morin E."/>
            <person name="Lipzen A."/>
            <person name="Grigoriev I.V."/>
            <person name="Henrissat B."/>
            <person name="Martin F.M."/>
            <person name="Bonfante P."/>
        </authorList>
    </citation>
    <scope>NUCLEOTIDE SEQUENCE [LARGE SCALE GENOMIC DNA]</scope>
    <source>
        <strain evidence="1 2">BEG34</strain>
    </source>
</reference>
<organism evidence="1 2">
    <name type="scientific">Gigaspora margarita</name>
    <dbReference type="NCBI Taxonomy" id="4874"/>
    <lineage>
        <taxon>Eukaryota</taxon>
        <taxon>Fungi</taxon>
        <taxon>Fungi incertae sedis</taxon>
        <taxon>Mucoromycota</taxon>
        <taxon>Glomeromycotina</taxon>
        <taxon>Glomeromycetes</taxon>
        <taxon>Diversisporales</taxon>
        <taxon>Gigasporaceae</taxon>
        <taxon>Gigaspora</taxon>
    </lineage>
</organism>
<dbReference type="Gene3D" id="1.25.40.10">
    <property type="entry name" value="Tetratricopeptide repeat domain"/>
    <property type="match status" value="1"/>
</dbReference>
<dbReference type="Proteomes" id="UP000439903">
    <property type="component" value="Unassembled WGS sequence"/>
</dbReference>
<dbReference type="OrthoDB" id="2477220at2759"/>
<accession>A0A8H4EL91</accession>
<protein>
    <submittedName>
        <fullName evidence="1">Uncharacterized protein</fullName>
    </submittedName>
</protein>
<dbReference type="SUPFAM" id="SSF81901">
    <property type="entry name" value="HCP-like"/>
    <property type="match status" value="1"/>
</dbReference>
<evidence type="ECO:0000313" key="2">
    <source>
        <dbReference type="Proteomes" id="UP000439903"/>
    </source>
</evidence>
<keyword evidence="2" id="KW-1185">Reference proteome</keyword>
<gene>
    <name evidence="1" type="ORF">F8M41_018634</name>
</gene>
<dbReference type="InterPro" id="IPR011990">
    <property type="entry name" value="TPR-like_helical_dom_sf"/>
</dbReference>
<comment type="caution">
    <text evidence="1">The sequence shown here is derived from an EMBL/GenBank/DDBJ whole genome shotgun (WGS) entry which is preliminary data.</text>
</comment>
<sequence>MKISEKAIKNNLFKLNITTSPTVIFYKICKFLSRARDSEFEKENRLFLEEYWEVHWTLFYWYGYYLYNGIGGGKDENKAINLFKQAAFKGDEDAIDFCEKKNIEYPISEKNYLRIFKSALKLHKEINVIIKLR</sequence>
<name>A0A8H4EL91_GIGMA</name>
<evidence type="ECO:0000313" key="1">
    <source>
        <dbReference type="EMBL" id="KAF0508948.1"/>
    </source>
</evidence>